<proteinExistence type="predicted"/>
<sequence length="36" mass="4061">MPLNLTIDFSIDISVLLTMVTWFSSTDTRNPFTALV</sequence>
<name>A0A0E9TYD5_ANGAN</name>
<dbReference type="AlphaFoldDB" id="A0A0E9TYD5"/>
<reference evidence="1" key="1">
    <citation type="submission" date="2014-11" db="EMBL/GenBank/DDBJ databases">
        <authorList>
            <person name="Amaro Gonzalez C."/>
        </authorList>
    </citation>
    <scope>NUCLEOTIDE SEQUENCE</scope>
</reference>
<organism evidence="1">
    <name type="scientific">Anguilla anguilla</name>
    <name type="common">European freshwater eel</name>
    <name type="synonym">Muraena anguilla</name>
    <dbReference type="NCBI Taxonomy" id="7936"/>
    <lineage>
        <taxon>Eukaryota</taxon>
        <taxon>Metazoa</taxon>
        <taxon>Chordata</taxon>
        <taxon>Craniata</taxon>
        <taxon>Vertebrata</taxon>
        <taxon>Euteleostomi</taxon>
        <taxon>Actinopterygii</taxon>
        <taxon>Neopterygii</taxon>
        <taxon>Teleostei</taxon>
        <taxon>Anguilliformes</taxon>
        <taxon>Anguillidae</taxon>
        <taxon>Anguilla</taxon>
    </lineage>
</organism>
<accession>A0A0E9TYD5</accession>
<dbReference type="EMBL" id="GBXM01050016">
    <property type="protein sequence ID" value="JAH58561.1"/>
    <property type="molecule type" value="Transcribed_RNA"/>
</dbReference>
<protein>
    <submittedName>
        <fullName evidence="1">Uncharacterized protein</fullName>
    </submittedName>
</protein>
<reference evidence="1" key="2">
    <citation type="journal article" date="2015" name="Fish Shellfish Immunol.">
        <title>Early steps in the European eel (Anguilla anguilla)-Vibrio vulnificus interaction in the gills: Role of the RtxA13 toxin.</title>
        <authorList>
            <person name="Callol A."/>
            <person name="Pajuelo D."/>
            <person name="Ebbesson L."/>
            <person name="Teles M."/>
            <person name="MacKenzie S."/>
            <person name="Amaro C."/>
        </authorList>
    </citation>
    <scope>NUCLEOTIDE SEQUENCE</scope>
</reference>
<evidence type="ECO:0000313" key="1">
    <source>
        <dbReference type="EMBL" id="JAH58561.1"/>
    </source>
</evidence>